<evidence type="ECO:0000313" key="9">
    <source>
        <dbReference type="Proteomes" id="UP000757232"/>
    </source>
</evidence>
<protein>
    <submittedName>
        <fullName evidence="8">FAD/NAD-binding domain-containing protein</fullName>
    </submittedName>
</protein>
<dbReference type="EMBL" id="LNZH02000189">
    <property type="protein sequence ID" value="OCB87717.1"/>
    <property type="molecule type" value="Genomic_DNA"/>
</dbReference>
<dbReference type="PANTHER" id="PTHR42877">
    <property type="entry name" value="L-ORNITHINE N(5)-MONOOXYGENASE-RELATED"/>
    <property type="match status" value="1"/>
</dbReference>
<dbReference type="PROSITE" id="PS00086">
    <property type="entry name" value="CYTOCHROME_P450"/>
    <property type="match status" value="1"/>
</dbReference>
<dbReference type="CDD" id="cd01283">
    <property type="entry name" value="cytidine_deaminase"/>
    <property type="match status" value="1"/>
</dbReference>
<dbReference type="OrthoDB" id="414540at2759"/>
<evidence type="ECO:0000256" key="2">
    <source>
        <dbReference type="ARBA" id="ARBA00022723"/>
    </source>
</evidence>
<feature type="transmembrane region" description="Helical" evidence="6">
    <location>
        <begin position="21"/>
        <end position="41"/>
    </location>
</feature>
<dbReference type="PRINTS" id="PR00385">
    <property type="entry name" value="P450"/>
</dbReference>
<dbReference type="InterPro" id="IPR017972">
    <property type="entry name" value="Cyt_P450_CS"/>
</dbReference>
<gene>
    <name evidence="8" type="ORF">A7U60_g5244</name>
</gene>
<dbReference type="SUPFAM" id="SSF48264">
    <property type="entry name" value="Cytochrome P450"/>
    <property type="match status" value="1"/>
</dbReference>
<name>A0A9Q5HXB0_SANBA</name>
<dbReference type="Pfam" id="PF00067">
    <property type="entry name" value="p450"/>
    <property type="match status" value="1"/>
</dbReference>
<sequence length="1267" mass="142689">MKASSPSSTLVKHYPYLSYQLTVCLIGIILVKTVLFFVAYLKARRQFPGPPVSSIWSGNLPDTMTDDIHEKWRDWHRKYGPVYQTWNGLLSRVIYVGDPVLISKIAKRNWPKFPSQYSGFMPLSGSALFAQMDQERWKQQRKALAPAFQPQVVGDQRPSLQKYLLKMICVIDGAARHNSVIDLSSLHVLLTLDFVGEVAFGTQLNAIRDGDNCKILQIFQDVLPELMKCGLFPLRAKIPILRSTRRMHRGIKQLRIMAFAAVQNARSVDDKVGSEDGSKRIFEILAQQRTSDGSYLFSAEELVDNYVTFLVAGGDPTAHTMTFAVNEILSKPYVLAKLRAELDEVLPKDCDVPTIEQVSRLKYLRLVIKETLRYNGPGFGTFRYTPKDTEINGITLPANTTLALWNPQVHRDPKLWGADADEFNPERWFAYSEASRPSPPPGSYFPFSYGPRKCLGEGLAMLEMSLTLATLFKRYELEFQEGLRALEKDNLLSRQLLSTKEHAYCRYSKFRVGAALLSKSGNVIKGSNVENASYGGTICAERTALVKAVTPLRDVPSVISPCGMCRQVIREFCSLDMPVFLVPGNYLDDGVEKSKKVDIKIMTVGQLLPESFGPEHLPVIRSWIQSPPSSMLGTFSAPMALDILQTVVNTEPDVVYHELNGKPGILLHTELASPASPLTTSSDSATSLATPPDGNGVSVTEEHDKLVPDVKATSRIDTGFKLGTQSIDEPRPLKIVVIGAGFSGITAGIRFPQRMKNIDLIIYEKNAGIGGTWFSNRYPGLACDIPSHCYQFTFEENTQWSAFYAPGAEIRAYLERVVEKYKLMRYIKLQHELVHARYDEASGKWHLKLQRPITGTTGDVQYEIIDDTADFVLAGTGGLSRWKWPDIPGLRDYKGALLHSAGWETDEGKTWKEQLRGWGEKKVGVIGVGSSAIQIVPTLQPLAKHVYNYVRGKTWLARPFASQKLIELMKRDPSSENYAFSEDDKRAFEDPKFYREFRHDLESELNSVHYTTIKGSALQKAAREAFRADMLQRLAKKPWIADYRPGYLEALCEDNTDFVPTPIKGITETGIELVDGTHHDLDVLVCATGRGGDTLNERFLPHPETYLGMCTDGFPNWFMSLGPNSAIGSGSLLLLIEKQVEYALEAAKKLQREHLKSIEPKNEVIKDFDEYLENYFPTTVYSENCHSWYKLGKEEGRIVGLWPGSCLHAVRTIEHPRWEDYNYEPLEESKTRNRFFWLGDGSTYNEKHMVGDRAWYLNNVDIPPVPE</sequence>
<accession>A0A9Q5HXB0</accession>
<evidence type="ECO:0000256" key="5">
    <source>
        <dbReference type="SAM" id="MobiDB-lite"/>
    </source>
</evidence>
<dbReference type="NCBIfam" id="NF004064">
    <property type="entry name" value="PRK05578.1"/>
    <property type="match status" value="1"/>
</dbReference>
<organism evidence="8 9">
    <name type="scientific">Sanghuangporus baumii</name>
    <name type="common">Phellinus baumii</name>
    <dbReference type="NCBI Taxonomy" id="108892"/>
    <lineage>
        <taxon>Eukaryota</taxon>
        <taxon>Fungi</taxon>
        <taxon>Dikarya</taxon>
        <taxon>Basidiomycota</taxon>
        <taxon>Agaricomycotina</taxon>
        <taxon>Agaricomycetes</taxon>
        <taxon>Hymenochaetales</taxon>
        <taxon>Hymenochaetaceae</taxon>
        <taxon>Sanghuangporus</taxon>
    </lineage>
</organism>
<dbReference type="Proteomes" id="UP000757232">
    <property type="component" value="Unassembled WGS sequence"/>
</dbReference>
<dbReference type="PRINTS" id="PR00463">
    <property type="entry name" value="EP450I"/>
</dbReference>
<dbReference type="GO" id="GO:0004497">
    <property type="term" value="F:monooxygenase activity"/>
    <property type="evidence" value="ECO:0007669"/>
    <property type="project" value="InterPro"/>
</dbReference>
<dbReference type="PROSITE" id="PS51747">
    <property type="entry name" value="CYT_DCMP_DEAMINASES_2"/>
    <property type="match status" value="1"/>
</dbReference>
<evidence type="ECO:0000256" key="3">
    <source>
        <dbReference type="ARBA" id="ARBA00023004"/>
    </source>
</evidence>
<dbReference type="InterPro" id="IPR002401">
    <property type="entry name" value="Cyt_P450_E_grp-I"/>
</dbReference>
<feature type="compositionally biased region" description="Low complexity" evidence="5">
    <location>
        <begin position="676"/>
        <end position="692"/>
    </location>
</feature>
<dbReference type="GO" id="GO:0020037">
    <property type="term" value="F:heme binding"/>
    <property type="evidence" value="ECO:0007669"/>
    <property type="project" value="InterPro"/>
</dbReference>
<evidence type="ECO:0000313" key="8">
    <source>
        <dbReference type="EMBL" id="OCB87717.1"/>
    </source>
</evidence>
<dbReference type="Gene3D" id="1.10.630.10">
    <property type="entry name" value="Cytochrome P450"/>
    <property type="match status" value="1"/>
</dbReference>
<evidence type="ECO:0000256" key="4">
    <source>
        <dbReference type="PIRSR" id="PIRSR602401-1"/>
    </source>
</evidence>
<reference evidence="8" key="1">
    <citation type="submission" date="2016-06" db="EMBL/GenBank/DDBJ databases">
        <title>Draft Genome sequence of the fungus Inonotus baumii.</title>
        <authorList>
            <person name="Zhu H."/>
            <person name="Lin W."/>
        </authorList>
    </citation>
    <scope>NUCLEOTIDE SEQUENCE</scope>
    <source>
        <strain evidence="8">821</strain>
    </source>
</reference>
<keyword evidence="6" id="KW-0812">Transmembrane</keyword>
<dbReference type="PANTHER" id="PTHR42877:SF7">
    <property type="entry name" value="FLAVIN-BINDING MONOOXYGENASE-RELATED"/>
    <property type="match status" value="1"/>
</dbReference>
<dbReference type="AlphaFoldDB" id="A0A9Q5HXB0"/>
<dbReference type="GO" id="GO:0005506">
    <property type="term" value="F:iron ion binding"/>
    <property type="evidence" value="ECO:0007669"/>
    <property type="project" value="InterPro"/>
</dbReference>
<dbReference type="GO" id="GO:0016705">
    <property type="term" value="F:oxidoreductase activity, acting on paired donors, with incorporation or reduction of molecular oxygen"/>
    <property type="evidence" value="ECO:0007669"/>
    <property type="project" value="InterPro"/>
</dbReference>
<dbReference type="GO" id="GO:0006139">
    <property type="term" value="P:nucleobase-containing compound metabolic process"/>
    <property type="evidence" value="ECO:0007669"/>
    <property type="project" value="UniProtKB-ARBA"/>
</dbReference>
<feature type="region of interest" description="Disordered" evidence="5">
    <location>
        <begin position="676"/>
        <end position="700"/>
    </location>
</feature>
<keyword evidence="6" id="KW-0472">Membrane</keyword>
<feature type="binding site" description="axial binding residue" evidence="4">
    <location>
        <position position="454"/>
    </location>
    <ligand>
        <name>heme</name>
        <dbReference type="ChEBI" id="CHEBI:30413"/>
    </ligand>
    <ligandPart>
        <name>Fe</name>
        <dbReference type="ChEBI" id="CHEBI:18248"/>
    </ligandPart>
</feature>
<dbReference type="SUPFAM" id="SSF51905">
    <property type="entry name" value="FAD/NAD(P)-binding domain"/>
    <property type="match status" value="2"/>
</dbReference>
<comment type="caution">
    <text evidence="8">The sequence shown here is derived from an EMBL/GenBank/DDBJ whole genome shotgun (WGS) entry which is preliminary data.</text>
</comment>
<keyword evidence="3 4" id="KW-0408">Iron</keyword>
<dbReference type="InterPro" id="IPR016193">
    <property type="entry name" value="Cytidine_deaminase-like"/>
</dbReference>
<keyword evidence="9" id="KW-1185">Reference proteome</keyword>
<keyword evidence="6" id="KW-1133">Transmembrane helix</keyword>
<comment type="cofactor">
    <cofactor evidence="4">
        <name>heme</name>
        <dbReference type="ChEBI" id="CHEBI:30413"/>
    </cofactor>
</comment>
<keyword evidence="2 4" id="KW-0479">Metal-binding</keyword>
<dbReference type="InterPro" id="IPR002125">
    <property type="entry name" value="CMP_dCMP_dom"/>
</dbReference>
<evidence type="ECO:0000256" key="1">
    <source>
        <dbReference type="ARBA" id="ARBA00010139"/>
    </source>
</evidence>
<dbReference type="Gene3D" id="3.50.50.60">
    <property type="entry name" value="FAD/NAD(P)-binding domain"/>
    <property type="match status" value="2"/>
</dbReference>
<comment type="similarity">
    <text evidence="1">Belongs to the FAD-binding monooxygenase family.</text>
</comment>
<dbReference type="InterPro" id="IPR036396">
    <property type="entry name" value="Cyt_P450_sf"/>
</dbReference>
<keyword evidence="4" id="KW-0349">Heme</keyword>
<dbReference type="Gene3D" id="3.40.140.10">
    <property type="entry name" value="Cytidine Deaminase, domain 2"/>
    <property type="match status" value="1"/>
</dbReference>
<dbReference type="SUPFAM" id="SSF53927">
    <property type="entry name" value="Cytidine deaminase-like"/>
    <property type="match status" value="1"/>
</dbReference>
<dbReference type="InterPro" id="IPR051209">
    <property type="entry name" value="FAD-bind_Monooxygenase_sf"/>
</dbReference>
<dbReference type="InterPro" id="IPR036188">
    <property type="entry name" value="FAD/NAD-bd_sf"/>
</dbReference>
<dbReference type="InterPro" id="IPR001128">
    <property type="entry name" value="Cyt_P450"/>
</dbReference>
<proteinExistence type="inferred from homology"/>
<feature type="domain" description="CMP/dCMP-type deaminase" evidence="7">
    <location>
        <begin position="487"/>
        <end position="615"/>
    </location>
</feature>
<evidence type="ECO:0000256" key="6">
    <source>
        <dbReference type="SAM" id="Phobius"/>
    </source>
</evidence>
<dbReference type="Pfam" id="PF13450">
    <property type="entry name" value="NAD_binding_8"/>
    <property type="match status" value="1"/>
</dbReference>
<evidence type="ECO:0000259" key="7">
    <source>
        <dbReference type="PROSITE" id="PS51747"/>
    </source>
</evidence>